<name>A0A9P6CRI3_9AGAR</name>
<evidence type="ECO:0000313" key="1">
    <source>
        <dbReference type="EMBL" id="KAF9476242.1"/>
    </source>
</evidence>
<protein>
    <submittedName>
        <fullName evidence="1">Uncharacterized protein</fullName>
    </submittedName>
</protein>
<accession>A0A9P6CRI3</accession>
<gene>
    <name evidence="1" type="ORF">BDN70DRAFT_882681</name>
</gene>
<proteinExistence type="predicted"/>
<dbReference type="Proteomes" id="UP000807469">
    <property type="component" value="Unassembled WGS sequence"/>
</dbReference>
<dbReference type="EMBL" id="MU155301">
    <property type="protein sequence ID" value="KAF9476242.1"/>
    <property type="molecule type" value="Genomic_DNA"/>
</dbReference>
<sequence>MQTSLLLIPYVYLLADTSLHMMHMEIGHGADSTGNFRGRRAAQHARHLALHTTEALMSRKLESPKYRFMHQKVFIPTAVGTDKRPALVKPLSRNLWYVIRHVLRRLRAQM</sequence>
<dbReference type="AlphaFoldDB" id="A0A9P6CRI3"/>
<keyword evidence="2" id="KW-1185">Reference proteome</keyword>
<reference evidence="1" key="1">
    <citation type="submission" date="2020-11" db="EMBL/GenBank/DDBJ databases">
        <authorList>
            <consortium name="DOE Joint Genome Institute"/>
            <person name="Ahrendt S."/>
            <person name="Riley R."/>
            <person name="Andreopoulos W."/>
            <person name="Labutti K."/>
            <person name="Pangilinan J."/>
            <person name="Ruiz-Duenas F.J."/>
            <person name="Barrasa J.M."/>
            <person name="Sanchez-Garcia M."/>
            <person name="Camarero S."/>
            <person name="Miyauchi S."/>
            <person name="Serrano A."/>
            <person name="Linde D."/>
            <person name="Babiker R."/>
            <person name="Drula E."/>
            <person name="Ayuso-Fernandez I."/>
            <person name="Pacheco R."/>
            <person name="Padilla G."/>
            <person name="Ferreira P."/>
            <person name="Barriuso J."/>
            <person name="Kellner H."/>
            <person name="Castanera R."/>
            <person name="Alfaro M."/>
            <person name="Ramirez L."/>
            <person name="Pisabarro A.G."/>
            <person name="Kuo A."/>
            <person name="Tritt A."/>
            <person name="Lipzen A."/>
            <person name="He G."/>
            <person name="Yan M."/>
            <person name="Ng V."/>
            <person name="Cullen D."/>
            <person name="Martin F."/>
            <person name="Rosso M.-N."/>
            <person name="Henrissat B."/>
            <person name="Hibbett D."/>
            <person name="Martinez A.T."/>
            <person name="Grigoriev I.V."/>
        </authorList>
    </citation>
    <scope>NUCLEOTIDE SEQUENCE</scope>
    <source>
        <strain evidence="1">CIRM-BRFM 674</strain>
    </source>
</reference>
<organism evidence="1 2">
    <name type="scientific">Pholiota conissans</name>
    <dbReference type="NCBI Taxonomy" id="109636"/>
    <lineage>
        <taxon>Eukaryota</taxon>
        <taxon>Fungi</taxon>
        <taxon>Dikarya</taxon>
        <taxon>Basidiomycota</taxon>
        <taxon>Agaricomycotina</taxon>
        <taxon>Agaricomycetes</taxon>
        <taxon>Agaricomycetidae</taxon>
        <taxon>Agaricales</taxon>
        <taxon>Agaricineae</taxon>
        <taxon>Strophariaceae</taxon>
        <taxon>Pholiota</taxon>
    </lineage>
</organism>
<evidence type="ECO:0000313" key="2">
    <source>
        <dbReference type="Proteomes" id="UP000807469"/>
    </source>
</evidence>
<comment type="caution">
    <text evidence="1">The sequence shown here is derived from an EMBL/GenBank/DDBJ whole genome shotgun (WGS) entry which is preliminary data.</text>
</comment>